<dbReference type="Pfam" id="PF03108">
    <property type="entry name" value="DBD_Tnp_Mut"/>
    <property type="match status" value="1"/>
</dbReference>
<feature type="domain" description="PB1-like" evidence="3">
    <location>
        <begin position="7"/>
        <end position="102"/>
    </location>
</feature>
<gene>
    <name evidence="4" type="ORF">QYE76_025789</name>
</gene>
<keyword evidence="5" id="KW-1185">Reference proteome</keyword>
<comment type="caution">
    <text evidence="4">The sequence shown here is derived from an EMBL/GenBank/DDBJ whole genome shotgun (WGS) entry which is preliminary data.</text>
</comment>
<dbReference type="PANTHER" id="PTHR31973:SF187">
    <property type="entry name" value="MUTATOR TRANSPOSASE MUDRA PROTEIN"/>
    <property type="match status" value="1"/>
</dbReference>
<reference evidence="4" key="1">
    <citation type="submission" date="2023-07" db="EMBL/GenBank/DDBJ databases">
        <title>A chromosome-level genome assembly of Lolium multiflorum.</title>
        <authorList>
            <person name="Chen Y."/>
            <person name="Copetti D."/>
            <person name="Kolliker R."/>
            <person name="Studer B."/>
        </authorList>
    </citation>
    <scope>NUCLEOTIDE SEQUENCE</scope>
    <source>
        <strain evidence="4">02402/16</strain>
        <tissue evidence="4">Leaf</tissue>
    </source>
</reference>
<name>A0AAD8RG34_LOLMU</name>
<dbReference type="InterPro" id="IPR004332">
    <property type="entry name" value="Transposase_MuDR"/>
</dbReference>
<dbReference type="PANTHER" id="PTHR31973">
    <property type="entry name" value="POLYPROTEIN, PUTATIVE-RELATED"/>
    <property type="match status" value="1"/>
</dbReference>
<dbReference type="AlphaFoldDB" id="A0AAD8RG34"/>
<feature type="region of interest" description="Disordered" evidence="1">
    <location>
        <begin position="233"/>
        <end position="265"/>
    </location>
</feature>
<dbReference type="EMBL" id="JAUUTY010000006">
    <property type="protein sequence ID" value="KAK1620272.1"/>
    <property type="molecule type" value="Genomic_DNA"/>
</dbReference>
<evidence type="ECO:0000313" key="4">
    <source>
        <dbReference type="EMBL" id="KAK1620272.1"/>
    </source>
</evidence>
<organism evidence="4 5">
    <name type="scientific">Lolium multiflorum</name>
    <name type="common">Italian ryegrass</name>
    <name type="synonym">Lolium perenne subsp. multiflorum</name>
    <dbReference type="NCBI Taxonomy" id="4521"/>
    <lineage>
        <taxon>Eukaryota</taxon>
        <taxon>Viridiplantae</taxon>
        <taxon>Streptophyta</taxon>
        <taxon>Embryophyta</taxon>
        <taxon>Tracheophyta</taxon>
        <taxon>Spermatophyta</taxon>
        <taxon>Magnoliopsida</taxon>
        <taxon>Liliopsida</taxon>
        <taxon>Poales</taxon>
        <taxon>Poaceae</taxon>
        <taxon>BOP clade</taxon>
        <taxon>Pooideae</taxon>
        <taxon>Poodae</taxon>
        <taxon>Poeae</taxon>
        <taxon>Poeae Chloroplast Group 2 (Poeae type)</taxon>
        <taxon>Loliodinae</taxon>
        <taxon>Loliinae</taxon>
        <taxon>Lolium</taxon>
    </lineage>
</organism>
<accession>A0AAD8RG34</accession>
<evidence type="ECO:0000259" key="2">
    <source>
        <dbReference type="Pfam" id="PF03108"/>
    </source>
</evidence>
<feature type="domain" description="Transposase MuDR plant" evidence="2">
    <location>
        <begin position="357"/>
        <end position="415"/>
    </location>
</feature>
<dbReference type="InterPro" id="IPR058594">
    <property type="entry name" value="PB1-like_dom_pln"/>
</dbReference>
<dbReference type="Pfam" id="PF26130">
    <property type="entry name" value="PB1-like"/>
    <property type="match status" value="1"/>
</dbReference>
<evidence type="ECO:0008006" key="6">
    <source>
        <dbReference type="Google" id="ProtNLM"/>
    </source>
</evidence>
<evidence type="ECO:0000313" key="5">
    <source>
        <dbReference type="Proteomes" id="UP001231189"/>
    </source>
</evidence>
<protein>
    <recommendedName>
        <fullName evidence="6">Transposase MuDR plant domain-containing protein</fullName>
    </recommendedName>
</protein>
<evidence type="ECO:0000256" key="1">
    <source>
        <dbReference type="SAM" id="MobiDB-lite"/>
    </source>
</evidence>
<proteinExistence type="predicted"/>
<evidence type="ECO:0000259" key="3">
    <source>
        <dbReference type="Pfam" id="PF26130"/>
    </source>
</evidence>
<dbReference type="Proteomes" id="UP001231189">
    <property type="component" value="Unassembled WGS sequence"/>
</dbReference>
<sequence length="550" mass="62194">MDPAEIMSLRFHFGGEFVHIGKELDYVGGDEEISEIEREKMSLQEVIGFLKDHMEVKDSVKLYFLPPGKELVNGLVFLYDDAGCVNMSEQITDGRVADIYVEYHAEQDMVSISSGSDFEDEIVSLGDNDESEVPEVITAEDEVAETITVDVDENVPVVDVDQIEPEAMVDNVLVPDDNGAITQVMTSPGKRIRGRTIVLESSQVMAGSAQVINPSHHSQVPNTVCQDFVPREAGTSEERGEDYSESEEDSDYVAHSDDSGEESEVLDMRKKAKQFKSKMRASHIWVEGENATGAVPIDLVANVEEVLEDINKEAEFESSGEDYSYDEEEDGNLVRRKSRYPKFDPESEVPHFCLSMVFRSKNQLVNAVKRYGLVTKRSLSFKKSEVDRVRVKCDWPNCPWLLYAAKTTRCSRFQIITFDDEHHCAQNRDNHLVTAKVIAKKYEHFILANPTWKIESMKSTVLQDFFADVSTSKCKEAKKIIMDKLLCGMKGEYNKVFDYQLELLRSNPGTTVAICLDPTIMEQNIFQSFYVCFNALKLGFKAGCRKSHWT</sequence>